<proteinExistence type="predicted"/>
<dbReference type="Gene3D" id="3.40.630.30">
    <property type="match status" value="1"/>
</dbReference>
<evidence type="ECO:0000313" key="3">
    <source>
        <dbReference type="Proteomes" id="UP000663505"/>
    </source>
</evidence>
<evidence type="ECO:0000259" key="1">
    <source>
        <dbReference type="PROSITE" id="PS51186"/>
    </source>
</evidence>
<dbReference type="AlphaFoldDB" id="A0A9X7VW01"/>
<dbReference type="CDD" id="cd04301">
    <property type="entry name" value="NAT_SF"/>
    <property type="match status" value="1"/>
</dbReference>
<name>A0A9X7VW01_9BACL</name>
<dbReference type="EMBL" id="CP071182">
    <property type="protein sequence ID" value="QSO45644.1"/>
    <property type="molecule type" value="Genomic_DNA"/>
</dbReference>
<dbReference type="RefSeq" id="WP_206655013.1">
    <property type="nucleotide sequence ID" value="NZ_CP071182.1"/>
</dbReference>
<dbReference type="InterPro" id="IPR000182">
    <property type="entry name" value="GNAT_dom"/>
</dbReference>
<dbReference type="KEGG" id="afx:JZ786_13870"/>
<keyword evidence="3" id="KW-1185">Reference proteome</keyword>
<protein>
    <submittedName>
        <fullName evidence="2">GNAT family N-acetyltransferase</fullName>
    </submittedName>
</protein>
<feature type="domain" description="N-acetyltransferase" evidence="1">
    <location>
        <begin position="1"/>
        <end position="177"/>
    </location>
</feature>
<accession>A0A9X7VW01</accession>
<dbReference type="SUPFAM" id="SSF55729">
    <property type="entry name" value="Acyl-CoA N-acyltransferases (Nat)"/>
    <property type="match status" value="1"/>
</dbReference>
<dbReference type="GO" id="GO:0016747">
    <property type="term" value="F:acyltransferase activity, transferring groups other than amino-acyl groups"/>
    <property type="evidence" value="ECO:0007669"/>
    <property type="project" value="InterPro"/>
</dbReference>
<sequence length="177" mass="19859">MDIRDLTTDQYTIKQVCNLLVNSFEHAWHNYQEALEEVKQTLQPGRISRVAVDDSAKILGWIAGSSRYNGNVWELHPLVVEQSHRKLGIGRALVSDFENQVRIRSGLTITLGADDESGETTLSNVNLYSDLPSHFRDFKVTGDHPVTFYKKLGFVVTGVVPDANGLGKPDIYMSKRI</sequence>
<reference evidence="2 3" key="1">
    <citation type="submission" date="2021-02" db="EMBL/GenBank/DDBJ databases">
        <title>Alicyclobacillus curvatus sp. nov. and Alicyclobacillus mengziensis sp. nov., two acidophilic bacteria isolated from acid mine drainage.</title>
        <authorList>
            <person name="Huang Y."/>
        </authorList>
    </citation>
    <scope>NUCLEOTIDE SEQUENCE [LARGE SCALE GENOMIC DNA]</scope>
    <source>
        <strain evidence="2 3">S30H14</strain>
    </source>
</reference>
<dbReference type="InterPro" id="IPR016181">
    <property type="entry name" value="Acyl_CoA_acyltransferase"/>
</dbReference>
<gene>
    <name evidence="2" type="ORF">JZ786_13870</name>
</gene>
<organism evidence="2 3">
    <name type="scientific">Alicyclobacillus mengziensis</name>
    <dbReference type="NCBI Taxonomy" id="2931921"/>
    <lineage>
        <taxon>Bacteria</taxon>
        <taxon>Bacillati</taxon>
        <taxon>Bacillota</taxon>
        <taxon>Bacilli</taxon>
        <taxon>Bacillales</taxon>
        <taxon>Alicyclobacillaceae</taxon>
        <taxon>Alicyclobacillus</taxon>
    </lineage>
</organism>
<dbReference type="Pfam" id="PF00583">
    <property type="entry name" value="Acetyltransf_1"/>
    <property type="match status" value="1"/>
</dbReference>
<evidence type="ECO:0000313" key="2">
    <source>
        <dbReference type="EMBL" id="QSO45644.1"/>
    </source>
</evidence>
<dbReference type="Proteomes" id="UP000663505">
    <property type="component" value="Chromosome"/>
</dbReference>
<dbReference type="PROSITE" id="PS51186">
    <property type="entry name" value="GNAT"/>
    <property type="match status" value="1"/>
</dbReference>